<protein>
    <submittedName>
        <fullName evidence="2">GatB/YqeY domain-containing protein</fullName>
    </submittedName>
</protein>
<dbReference type="GO" id="GO:0016884">
    <property type="term" value="F:carbon-nitrogen ligase activity, with glutamine as amido-N-donor"/>
    <property type="evidence" value="ECO:0007669"/>
    <property type="project" value="InterPro"/>
</dbReference>
<accession>A0A8J6NM00</accession>
<dbReference type="Gene3D" id="1.10.1510.10">
    <property type="entry name" value="Uncharacterised protein YqeY/AIM41 PF09424, N-terminal domain"/>
    <property type="match status" value="1"/>
</dbReference>
<evidence type="ECO:0000256" key="1">
    <source>
        <dbReference type="SAM" id="Coils"/>
    </source>
</evidence>
<evidence type="ECO:0000313" key="2">
    <source>
        <dbReference type="EMBL" id="MBC8334914.1"/>
    </source>
</evidence>
<dbReference type="InterPro" id="IPR023168">
    <property type="entry name" value="GatB_Yqey_C_2"/>
</dbReference>
<dbReference type="PANTHER" id="PTHR28055:SF1">
    <property type="entry name" value="ALTERED INHERITANCE OF MITOCHONDRIA PROTEIN 41, MITOCHONDRIAL"/>
    <property type="match status" value="1"/>
</dbReference>
<name>A0A8J6NM00_9CHLR</name>
<dbReference type="InterPro" id="IPR003789">
    <property type="entry name" value="Asn/Gln_tRNA_amidoTrase-B-like"/>
</dbReference>
<dbReference type="InterPro" id="IPR042184">
    <property type="entry name" value="YqeY/Aim41_N"/>
</dbReference>
<reference evidence="2 3" key="1">
    <citation type="submission" date="2020-08" db="EMBL/GenBank/DDBJ databases">
        <title>Bridging the membrane lipid divide: bacteria of the FCB group superphylum have the potential to synthesize archaeal ether lipids.</title>
        <authorList>
            <person name="Villanueva L."/>
            <person name="Von Meijenfeldt F.A.B."/>
            <person name="Westbye A.B."/>
            <person name="Yadav S."/>
            <person name="Hopmans E.C."/>
            <person name="Dutilh B.E."/>
            <person name="Sinninghe Damste J.S."/>
        </authorList>
    </citation>
    <scope>NUCLEOTIDE SEQUENCE [LARGE SCALE GENOMIC DNA]</scope>
    <source>
        <strain evidence="2">NIOZ-UU36</strain>
    </source>
</reference>
<dbReference type="AlphaFoldDB" id="A0A8J6NM00"/>
<dbReference type="Pfam" id="PF09424">
    <property type="entry name" value="YqeY"/>
    <property type="match status" value="1"/>
</dbReference>
<dbReference type="Gene3D" id="1.10.10.410">
    <property type="match status" value="1"/>
</dbReference>
<dbReference type="SUPFAM" id="SSF89095">
    <property type="entry name" value="GatB/YqeY motif"/>
    <property type="match status" value="1"/>
</dbReference>
<organism evidence="2 3">
    <name type="scientific">Candidatus Desulfolinea nitratireducens</name>
    <dbReference type="NCBI Taxonomy" id="2841698"/>
    <lineage>
        <taxon>Bacteria</taxon>
        <taxon>Bacillati</taxon>
        <taxon>Chloroflexota</taxon>
        <taxon>Anaerolineae</taxon>
        <taxon>Anaerolineales</taxon>
        <taxon>Anaerolineales incertae sedis</taxon>
        <taxon>Candidatus Desulfolinea</taxon>
    </lineage>
</organism>
<feature type="coiled-coil region" evidence="1">
    <location>
        <begin position="26"/>
        <end position="70"/>
    </location>
</feature>
<proteinExistence type="predicted"/>
<dbReference type="PANTHER" id="PTHR28055">
    <property type="entry name" value="ALTERED INHERITANCE OF MITOCHONDRIA PROTEIN 41, MITOCHONDRIAL"/>
    <property type="match status" value="1"/>
</dbReference>
<dbReference type="InterPro" id="IPR019004">
    <property type="entry name" value="YqeY/Aim41"/>
</dbReference>
<sequence>MDTKTQLNNAMKDALRARDKVAKRTLTMVRAAIQQAEKDRREELDEAAVLAILQKELKSRQESIAEAKKAGRDDLIADTEAEIVVLKKYLPEAMSAEDLQALAAEVIAEVGASVQADMGKVMKVLIPRVAGRAPGGDISRVVRELLQG</sequence>
<comment type="caution">
    <text evidence="2">The sequence shown here is derived from an EMBL/GenBank/DDBJ whole genome shotgun (WGS) entry which is preliminary data.</text>
</comment>
<keyword evidence="1" id="KW-0175">Coiled coil</keyword>
<dbReference type="EMBL" id="JACNJN010000085">
    <property type="protein sequence ID" value="MBC8334914.1"/>
    <property type="molecule type" value="Genomic_DNA"/>
</dbReference>
<gene>
    <name evidence="2" type="ORF">H8E29_06605</name>
</gene>
<dbReference type="Proteomes" id="UP000614469">
    <property type="component" value="Unassembled WGS sequence"/>
</dbReference>
<evidence type="ECO:0000313" key="3">
    <source>
        <dbReference type="Proteomes" id="UP000614469"/>
    </source>
</evidence>